<comment type="caution">
    <text evidence="3">The sequence shown here is derived from an EMBL/GenBank/DDBJ whole genome shotgun (WGS) entry which is preliminary data.</text>
</comment>
<feature type="domain" description="CxC6 like cysteine cluster associated with KDZ" evidence="2">
    <location>
        <begin position="196"/>
        <end position="249"/>
    </location>
</feature>
<dbReference type="Proteomes" id="UP001218218">
    <property type="component" value="Unassembled WGS sequence"/>
</dbReference>
<dbReference type="EMBL" id="JARIHO010000005">
    <property type="protein sequence ID" value="KAJ7360805.1"/>
    <property type="molecule type" value="Genomic_DNA"/>
</dbReference>
<dbReference type="Pfam" id="PF18721">
    <property type="entry name" value="CxC6"/>
    <property type="match status" value="1"/>
</dbReference>
<evidence type="ECO:0000313" key="3">
    <source>
        <dbReference type="EMBL" id="KAJ7360805.1"/>
    </source>
</evidence>
<organism evidence="3 4">
    <name type="scientific">Mycena albidolilacea</name>
    <dbReference type="NCBI Taxonomy" id="1033008"/>
    <lineage>
        <taxon>Eukaryota</taxon>
        <taxon>Fungi</taxon>
        <taxon>Dikarya</taxon>
        <taxon>Basidiomycota</taxon>
        <taxon>Agaricomycotina</taxon>
        <taxon>Agaricomycetes</taxon>
        <taxon>Agaricomycetidae</taxon>
        <taxon>Agaricales</taxon>
        <taxon>Marasmiineae</taxon>
        <taxon>Mycenaceae</taxon>
        <taxon>Mycena</taxon>
    </lineage>
</organism>
<feature type="domain" description="CxC5 like cysteine cluster associated with KDZ" evidence="1">
    <location>
        <begin position="7"/>
        <end position="95"/>
    </location>
</feature>
<dbReference type="InterPro" id="IPR041539">
    <property type="entry name" value="CxC5"/>
</dbReference>
<evidence type="ECO:0000259" key="2">
    <source>
        <dbReference type="Pfam" id="PF18721"/>
    </source>
</evidence>
<evidence type="ECO:0000313" key="4">
    <source>
        <dbReference type="Proteomes" id="UP001218218"/>
    </source>
</evidence>
<dbReference type="Pfam" id="PF18718">
    <property type="entry name" value="CxC5"/>
    <property type="match status" value="1"/>
</dbReference>
<dbReference type="InterPro" id="IPR040898">
    <property type="entry name" value="CxC6"/>
</dbReference>
<name>A0AAD7F1F7_9AGAR</name>
<proteinExistence type="predicted"/>
<dbReference type="AlphaFoldDB" id="A0AAD7F1F7"/>
<sequence length="439" mass="50820">MDVGLDHHITVFTLELGAMPGYSTSLYYCSTHYYPNYYVHEQATTHTYYLLAHVPEFIQSAEHFYTGADLCELFTNMMVTAWTLATNYAHIYNTSISKEALQPYLPSDWLSFEMDVDNVFNCFFLNTLPLDHHKHQQLLELCHDIPSQAEWLQLALETQNICMAGPRQEEWNHVCSLCCYMYEDLDDHWLYLRSMVTDGLTMGHYCCLVLDCQNWLHSVKDLFCFEHQILKNQCCVTTCSTPIQPGQAASTARLADNSNDDEEIQYVCNGKSMQSNGVLQARFGHRWMHNEQLCVFSCRVVAGRATFFGPEAPNNEYLRTYFDNVALPVNMFHFKSKHKEGNIDCGANCNLYIWLKLRTEDSKWHFNPSAAEQTNAWFSGFLVIMCEMPVEWFNFFLDEMIKYRNCILVCDLRKRGKAPGNIPQDILLKGDEDSEMDST</sequence>
<keyword evidence="4" id="KW-1185">Reference proteome</keyword>
<gene>
    <name evidence="3" type="ORF">DFH08DRAFT_1031024</name>
</gene>
<evidence type="ECO:0000259" key="1">
    <source>
        <dbReference type="Pfam" id="PF18718"/>
    </source>
</evidence>
<accession>A0AAD7F1F7</accession>
<protein>
    <submittedName>
        <fullName evidence="3">Uncharacterized protein</fullName>
    </submittedName>
</protein>
<reference evidence="3" key="1">
    <citation type="submission" date="2023-03" db="EMBL/GenBank/DDBJ databases">
        <title>Massive genome expansion in bonnet fungi (Mycena s.s.) driven by repeated elements and novel gene families across ecological guilds.</title>
        <authorList>
            <consortium name="Lawrence Berkeley National Laboratory"/>
            <person name="Harder C.B."/>
            <person name="Miyauchi S."/>
            <person name="Viragh M."/>
            <person name="Kuo A."/>
            <person name="Thoen E."/>
            <person name="Andreopoulos B."/>
            <person name="Lu D."/>
            <person name="Skrede I."/>
            <person name="Drula E."/>
            <person name="Henrissat B."/>
            <person name="Morin E."/>
            <person name="Kohler A."/>
            <person name="Barry K."/>
            <person name="LaButti K."/>
            <person name="Morin E."/>
            <person name="Salamov A."/>
            <person name="Lipzen A."/>
            <person name="Mereny Z."/>
            <person name="Hegedus B."/>
            <person name="Baldrian P."/>
            <person name="Stursova M."/>
            <person name="Weitz H."/>
            <person name="Taylor A."/>
            <person name="Grigoriev I.V."/>
            <person name="Nagy L.G."/>
            <person name="Martin F."/>
            <person name="Kauserud H."/>
        </authorList>
    </citation>
    <scope>NUCLEOTIDE SEQUENCE</scope>
    <source>
        <strain evidence="3">CBHHK002</strain>
    </source>
</reference>